<sequence>MASAAVTNRFALFADDDVERSPVVPLTPKSNPFVNQVADNGAPWEEVRRGGPAPKFNLKTLASRDENKTTVLRCYTRKRDFSGSTQDSDNMKPSDPHEHWCGVCHVRFPNKNALLTHVKLSPQQHKNYCNLCKRVFVDRNGLKNHVDNASGHDVTCNLCLSAFKDAWGLKNHFENNYFVAGHDFVCLTCLLGFRTQTELDRHLFTGAKHVWCHICHRKFRNQVERDEHWRLTTKHRHCLQPGCDFDALDEKALEAHLHDDHFQCEGCKRIFPSQTKLNLHCETCQFEVTCGCGLRCVGRAKLELHMMNCFYCSECRYQTSHEGNYQIHMNKHAATAIHCWRCSVPMRNYSSLINHLESGSCVELPDPTQLIRCLGTFWYSTLYMDIDIHVQIRSNRVDVGETISWMKEGLLQPFICRGSGCGKTFSNFSFLVMHVESQECEWGVEKLRLDLVQAEFRRMCAQKDRFTATTG</sequence>
<dbReference type="PROSITE" id="PS50157">
    <property type="entry name" value="ZINC_FINGER_C2H2_2"/>
    <property type="match status" value="1"/>
</dbReference>
<keyword evidence="8" id="KW-1185">Reference proteome</keyword>
<dbReference type="InterPro" id="IPR013087">
    <property type="entry name" value="Znf_C2H2_type"/>
</dbReference>
<evidence type="ECO:0000256" key="4">
    <source>
        <dbReference type="ARBA" id="ARBA00022833"/>
    </source>
</evidence>
<dbReference type="AlphaFoldDB" id="A0A9P6GRA9"/>
<evidence type="ECO:0000256" key="2">
    <source>
        <dbReference type="ARBA" id="ARBA00022737"/>
    </source>
</evidence>
<dbReference type="InterPro" id="IPR036236">
    <property type="entry name" value="Znf_C2H2_sf"/>
</dbReference>
<evidence type="ECO:0000256" key="1">
    <source>
        <dbReference type="ARBA" id="ARBA00022723"/>
    </source>
</evidence>
<gene>
    <name evidence="7" type="ORF">PMIN01_02344</name>
</gene>
<keyword evidence="1" id="KW-0479">Metal-binding</keyword>
<reference evidence="7" key="1">
    <citation type="journal article" date="2020" name="Mol. Plant Microbe Interact.">
        <title>Genome Sequence of the Biocontrol Agent Coniothyrium minitans strain Conio (IMI 134523).</title>
        <authorList>
            <person name="Patel D."/>
            <person name="Shittu T.A."/>
            <person name="Baroncelli R."/>
            <person name="Muthumeenakshi S."/>
            <person name="Osborne T.H."/>
            <person name="Janganan T.K."/>
            <person name="Sreenivasaprasad S."/>
        </authorList>
    </citation>
    <scope>NUCLEOTIDE SEQUENCE</scope>
    <source>
        <strain evidence="7">Conio</strain>
    </source>
</reference>
<dbReference type="SMART" id="SM00355">
    <property type="entry name" value="ZnF_C2H2"/>
    <property type="match status" value="9"/>
</dbReference>
<evidence type="ECO:0000256" key="3">
    <source>
        <dbReference type="ARBA" id="ARBA00022771"/>
    </source>
</evidence>
<evidence type="ECO:0000259" key="6">
    <source>
        <dbReference type="PROSITE" id="PS50157"/>
    </source>
</evidence>
<evidence type="ECO:0000313" key="8">
    <source>
        <dbReference type="Proteomes" id="UP000756921"/>
    </source>
</evidence>
<evidence type="ECO:0000256" key="5">
    <source>
        <dbReference type="PROSITE-ProRule" id="PRU00042"/>
    </source>
</evidence>
<dbReference type="Pfam" id="PF12874">
    <property type="entry name" value="zf-met"/>
    <property type="match status" value="1"/>
</dbReference>
<comment type="caution">
    <text evidence="7">The sequence shown here is derived from an EMBL/GenBank/DDBJ whole genome shotgun (WGS) entry which is preliminary data.</text>
</comment>
<evidence type="ECO:0000313" key="7">
    <source>
        <dbReference type="EMBL" id="KAF9739710.1"/>
    </source>
</evidence>
<dbReference type="EMBL" id="WJXW01000002">
    <property type="protein sequence ID" value="KAF9739710.1"/>
    <property type="molecule type" value="Genomic_DNA"/>
</dbReference>
<dbReference type="PANTHER" id="PTHR24379:SF121">
    <property type="entry name" value="C2H2-TYPE DOMAIN-CONTAINING PROTEIN"/>
    <property type="match status" value="1"/>
</dbReference>
<dbReference type="SUPFAM" id="SSF57667">
    <property type="entry name" value="beta-beta-alpha zinc fingers"/>
    <property type="match status" value="1"/>
</dbReference>
<dbReference type="Gene3D" id="3.30.160.60">
    <property type="entry name" value="Classic Zinc Finger"/>
    <property type="match status" value="1"/>
</dbReference>
<name>A0A9P6GRA9_9PLEO</name>
<feature type="domain" description="C2H2-type" evidence="6">
    <location>
        <begin position="414"/>
        <end position="443"/>
    </location>
</feature>
<accession>A0A9P6GRA9</accession>
<dbReference type="GO" id="GO:0008270">
    <property type="term" value="F:zinc ion binding"/>
    <property type="evidence" value="ECO:0007669"/>
    <property type="project" value="UniProtKB-KW"/>
</dbReference>
<dbReference type="PANTHER" id="PTHR24379">
    <property type="entry name" value="KRAB AND ZINC FINGER DOMAIN-CONTAINING"/>
    <property type="match status" value="1"/>
</dbReference>
<dbReference type="OrthoDB" id="6105938at2759"/>
<keyword evidence="2" id="KW-0677">Repeat</keyword>
<keyword evidence="4" id="KW-0862">Zinc</keyword>
<dbReference type="Proteomes" id="UP000756921">
    <property type="component" value="Unassembled WGS sequence"/>
</dbReference>
<keyword evidence="3 5" id="KW-0863">Zinc-finger</keyword>
<organism evidence="7 8">
    <name type="scientific">Paraphaeosphaeria minitans</name>
    <dbReference type="NCBI Taxonomy" id="565426"/>
    <lineage>
        <taxon>Eukaryota</taxon>
        <taxon>Fungi</taxon>
        <taxon>Dikarya</taxon>
        <taxon>Ascomycota</taxon>
        <taxon>Pezizomycotina</taxon>
        <taxon>Dothideomycetes</taxon>
        <taxon>Pleosporomycetidae</taxon>
        <taxon>Pleosporales</taxon>
        <taxon>Massarineae</taxon>
        <taxon>Didymosphaeriaceae</taxon>
        <taxon>Paraphaeosphaeria</taxon>
    </lineage>
</organism>
<proteinExistence type="predicted"/>
<protein>
    <recommendedName>
        <fullName evidence="6">C2H2-type domain-containing protein</fullName>
    </recommendedName>
</protein>